<dbReference type="Proteomes" id="UP001501746">
    <property type="component" value="Unassembled WGS sequence"/>
</dbReference>
<organism evidence="3 4">
    <name type="scientific">Agromyces salentinus</name>
    <dbReference type="NCBI Taxonomy" id="269421"/>
    <lineage>
        <taxon>Bacteria</taxon>
        <taxon>Bacillati</taxon>
        <taxon>Actinomycetota</taxon>
        <taxon>Actinomycetes</taxon>
        <taxon>Micrococcales</taxon>
        <taxon>Microbacteriaceae</taxon>
        <taxon>Agromyces</taxon>
    </lineage>
</organism>
<dbReference type="EMBL" id="BAAANK010000006">
    <property type="protein sequence ID" value="GAA1837938.1"/>
    <property type="molecule type" value="Genomic_DNA"/>
</dbReference>
<comment type="caution">
    <text evidence="3">The sequence shown here is derived from an EMBL/GenBank/DDBJ whole genome shotgun (WGS) entry which is preliminary data.</text>
</comment>
<reference evidence="3 4" key="1">
    <citation type="journal article" date="2019" name="Int. J. Syst. Evol. Microbiol.">
        <title>The Global Catalogue of Microorganisms (GCM) 10K type strain sequencing project: providing services to taxonomists for standard genome sequencing and annotation.</title>
        <authorList>
            <consortium name="The Broad Institute Genomics Platform"/>
            <consortium name="The Broad Institute Genome Sequencing Center for Infectious Disease"/>
            <person name="Wu L."/>
            <person name="Ma J."/>
        </authorList>
    </citation>
    <scope>NUCLEOTIDE SEQUENCE [LARGE SCALE GENOMIC DNA]</scope>
    <source>
        <strain evidence="3 4">JCM 14323</strain>
    </source>
</reference>
<dbReference type="RefSeq" id="WP_157427338.1">
    <property type="nucleotide sequence ID" value="NZ_BAAANK010000006.1"/>
</dbReference>
<dbReference type="InterPro" id="IPR000792">
    <property type="entry name" value="Tscrpt_reg_LuxR_C"/>
</dbReference>
<evidence type="ECO:0000259" key="2">
    <source>
        <dbReference type="PROSITE" id="PS50043"/>
    </source>
</evidence>
<accession>A0ABN2MTI2</accession>
<evidence type="ECO:0000313" key="3">
    <source>
        <dbReference type="EMBL" id="GAA1837938.1"/>
    </source>
</evidence>
<name>A0ABN2MTI2_9MICO</name>
<sequence length="829" mass="87415">MNEEPRQQPRHRSTVEAFEGSDAIVEMLAQHRIFVAPHVAARLGLGLGGDADAIIQVAGALRGAQRLGLASLPDPLPLVPAIDEAVGDDGERLAPWESQALVVAAVCIDDRIDVLLAATGRSMADLVSSGLSRQLLLVAGHFAFADPRTRVWAHAHASLAERTAAHAALAEAYAVLQVVDQATWHRSLATLEGSGELVEPLLAIAERADAAGEAERAHAVAREAASLASGGNAVRAQSIAGRAALHAGFVEEAERWFGEVLNRGDEHQRVAVLADYLIAVALLTGDVPDRELDELLERSRRGEALVGVDRARFARAMLIAAGLLAERGTTHRAAMRLAQARELLDGSERSQDEWRVAYGWCSLFGGAGFGAVLPDAADTTPAPAAEPPAVPVASLIGTVRAMTEALERGLAGDAGSAARRLGMRRDVPGTEEAPAVSCVERSPMMRAERAVAIALLELWAGEVRRAADGLRQAASDLPIGLAFGGLGAALARRVELISTGTIGAWARSVEAVLPQPVLGVRREDLVDRAMWARLNGRRSEAETLVALADERARTGFGSGLHLPGLDAAAEELGDAGSGRVGHGERPASAPSAGRRTPDARLASELRHRMRSIDRSGFEGEYAAVAERARGIASPYERARTELMLARVCASFGAVDRADRHLLAAEHLFGDCGANGWLAAVAEERRAQAGRERAGRAEADNAGAGARPSSEARRGRGDGPRPSATGAVRLADAPAASVPPTTVVASAADASDLVECRDAWAELLTERELEVAMLVVEGISNRDAAARLFVSVRTVEVHVGRVFSKLAVHSRVELAVLAHRMRGRMSGTHT</sequence>
<protein>
    <recommendedName>
        <fullName evidence="2">HTH luxR-type domain-containing protein</fullName>
    </recommendedName>
</protein>
<dbReference type="CDD" id="cd06170">
    <property type="entry name" value="LuxR_C_like"/>
    <property type="match status" value="1"/>
</dbReference>
<dbReference type="PROSITE" id="PS50043">
    <property type="entry name" value="HTH_LUXR_2"/>
    <property type="match status" value="1"/>
</dbReference>
<dbReference type="PRINTS" id="PR00038">
    <property type="entry name" value="HTHLUXR"/>
</dbReference>
<feature type="compositionally biased region" description="Basic and acidic residues" evidence="1">
    <location>
        <begin position="709"/>
        <end position="718"/>
    </location>
</feature>
<dbReference type="SUPFAM" id="SSF46894">
    <property type="entry name" value="C-terminal effector domain of the bipartite response regulators"/>
    <property type="match status" value="1"/>
</dbReference>
<dbReference type="Pfam" id="PF00196">
    <property type="entry name" value="GerE"/>
    <property type="match status" value="1"/>
</dbReference>
<evidence type="ECO:0000256" key="1">
    <source>
        <dbReference type="SAM" id="MobiDB-lite"/>
    </source>
</evidence>
<dbReference type="InterPro" id="IPR036388">
    <property type="entry name" value="WH-like_DNA-bd_sf"/>
</dbReference>
<dbReference type="Gene3D" id="1.10.10.10">
    <property type="entry name" value="Winged helix-like DNA-binding domain superfamily/Winged helix DNA-binding domain"/>
    <property type="match status" value="1"/>
</dbReference>
<feature type="region of interest" description="Disordered" evidence="1">
    <location>
        <begin position="573"/>
        <end position="597"/>
    </location>
</feature>
<dbReference type="InterPro" id="IPR016032">
    <property type="entry name" value="Sig_transdc_resp-reg_C-effctor"/>
</dbReference>
<keyword evidence="4" id="KW-1185">Reference proteome</keyword>
<gene>
    <name evidence="3" type="ORF">GCM10009750_24020</name>
</gene>
<proteinExistence type="predicted"/>
<feature type="region of interest" description="Disordered" evidence="1">
    <location>
        <begin position="688"/>
        <end position="725"/>
    </location>
</feature>
<dbReference type="SMART" id="SM00421">
    <property type="entry name" value="HTH_LUXR"/>
    <property type="match status" value="1"/>
</dbReference>
<feature type="compositionally biased region" description="Basic and acidic residues" evidence="1">
    <location>
        <begin position="688"/>
        <end position="698"/>
    </location>
</feature>
<feature type="domain" description="HTH luxR-type" evidence="2">
    <location>
        <begin position="756"/>
        <end position="821"/>
    </location>
</feature>
<evidence type="ECO:0000313" key="4">
    <source>
        <dbReference type="Proteomes" id="UP001501746"/>
    </source>
</evidence>